<dbReference type="GO" id="GO:0003697">
    <property type="term" value="F:single-stranded DNA binding"/>
    <property type="evidence" value="ECO:0007669"/>
    <property type="project" value="InterPro"/>
</dbReference>
<dbReference type="GO" id="GO:0016829">
    <property type="term" value="F:lyase activity"/>
    <property type="evidence" value="ECO:0007669"/>
    <property type="project" value="UniProtKB-KW"/>
</dbReference>
<gene>
    <name evidence="8" type="ORF">CEUSTIGMA_g9718.t1</name>
</gene>
<dbReference type="PANTHER" id="PTHR13604">
    <property type="entry name" value="DC12-RELATED"/>
    <property type="match status" value="1"/>
</dbReference>
<evidence type="ECO:0000256" key="4">
    <source>
        <dbReference type="ARBA" id="ARBA00022801"/>
    </source>
</evidence>
<reference evidence="8 9" key="1">
    <citation type="submission" date="2017-08" db="EMBL/GenBank/DDBJ databases">
        <title>Acidophilic green algal genome provides insights into adaptation to an acidic environment.</title>
        <authorList>
            <person name="Hirooka S."/>
            <person name="Hirose Y."/>
            <person name="Kanesaki Y."/>
            <person name="Higuchi S."/>
            <person name="Fujiwara T."/>
            <person name="Onuma R."/>
            <person name="Era A."/>
            <person name="Ohbayashi R."/>
            <person name="Uzuka A."/>
            <person name="Nozaki H."/>
            <person name="Yoshikawa H."/>
            <person name="Miyagishima S.Y."/>
        </authorList>
    </citation>
    <scope>NUCLEOTIDE SEQUENCE [LARGE SCALE GENOMIC DNA]</scope>
    <source>
        <strain evidence="8 9">NIES-2499</strain>
    </source>
</reference>
<dbReference type="GO" id="GO:0106300">
    <property type="term" value="P:protein-DNA covalent cross-linking repair"/>
    <property type="evidence" value="ECO:0007669"/>
    <property type="project" value="InterPro"/>
</dbReference>
<keyword evidence="6" id="KW-0238">DNA-binding</keyword>
<evidence type="ECO:0008006" key="10">
    <source>
        <dbReference type="Google" id="ProtNLM"/>
    </source>
</evidence>
<comment type="similarity">
    <text evidence="1">Belongs to the SOS response-associated peptidase family.</text>
</comment>
<evidence type="ECO:0000256" key="6">
    <source>
        <dbReference type="ARBA" id="ARBA00023125"/>
    </source>
</evidence>
<dbReference type="GO" id="GO:0006508">
    <property type="term" value="P:proteolysis"/>
    <property type="evidence" value="ECO:0007669"/>
    <property type="project" value="UniProtKB-KW"/>
</dbReference>
<protein>
    <recommendedName>
        <fullName evidence="10">Embryonic stem cell-specific 5-hydroxymethylcytosine-binding protein</fullName>
    </recommendedName>
</protein>
<accession>A0A250XH96</accession>
<dbReference type="InterPro" id="IPR036590">
    <property type="entry name" value="SRAP-like"/>
</dbReference>
<dbReference type="PANTHER" id="PTHR13604:SF0">
    <property type="entry name" value="ABASIC SITE PROCESSING PROTEIN HMCES"/>
    <property type="match status" value="1"/>
</dbReference>
<keyword evidence="3" id="KW-0227">DNA damage</keyword>
<evidence type="ECO:0000256" key="3">
    <source>
        <dbReference type="ARBA" id="ARBA00022763"/>
    </source>
</evidence>
<keyword evidence="5" id="KW-0190">Covalent protein-DNA linkage</keyword>
<evidence type="ECO:0000256" key="2">
    <source>
        <dbReference type="ARBA" id="ARBA00022670"/>
    </source>
</evidence>
<keyword evidence="2" id="KW-0645">Protease</keyword>
<keyword evidence="4" id="KW-0378">Hydrolase</keyword>
<dbReference type="Gene3D" id="3.90.1680.10">
    <property type="entry name" value="SOS response associated peptidase-like"/>
    <property type="match status" value="1"/>
</dbReference>
<evidence type="ECO:0000313" key="9">
    <source>
        <dbReference type="Proteomes" id="UP000232323"/>
    </source>
</evidence>
<dbReference type="STRING" id="1157962.A0A250XH96"/>
<proteinExistence type="inferred from homology"/>
<dbReference type="AlphaFoldDB" id="A0A250XH96"/>
<evidence type="ECO:0000256" key="7">
    <source>
        <dbReference type="ARBA" id="ARBA00023239"/>
    </source>
</evidence>
<comment type="caution">
    <text evidence="8">The sequence shown here is derived from an EMBL/GenBank/DDBJ whole genome shotgun (WGS) entry which is preliminary data.</text>
</comment>
<dbReference type="SUPFAM" id="SSF143081">
    <property type="entry name" value="BB1717-like"/>
    <property type="match status" value="1"/>
</dbReference>
<dbReference type="Proteomes" id="UP000232323">
    <property type="component" value="Unassembled WGS sequence"/>
</dbReference>
<dbReference type="Pfam" id="PF02586">
    <property type="entry name" value="SRAP"/>
    <property type="match status" value="1"/>
</dbReference>
<dbReference type="EMBL" id="BEGY01000078">
    <property type="protein sequence ID" value="GAX82289.1"/>
    <property type="molecule type" value="Genomic_DNA"/>
</dbReference>
<keyword evidence="7" id="KW-0456">Lyase</keyword>
<evidence type="ECO:0000256" key="5">
    <source>
        <dbReference type="ARBA" id="ARBA00023124"/>
    </source>
</evidence>
<keyword evidence="9" id="KW-1185">Reference proteome</keyword>
<sequence length="346" mass="38510">MCGRVRCSLTRQQLSNTSKVPADHWSQDLNCFQPSNNITPGRWLPVMRMAYDPNASFGEEPLLCAMKWGLIPSWTQTNEKHDHWKMFNARVESLNERPAFKNLVSEGKRCIVLINGFYEWKKEGSKKQPYYVCASDDSAVDNEEDCVMYVCGLYDTCRGLFGGDSMYTCTIITVDGTSGPLSWLHDRIPLATTSLAQAMAWLKSGGARLERTPQQHAILKESSEEEVIVVKESHPDVALPGHKSTKATVVNADYEANASSASTSRLPGSSSGHYDKKIGSLSLHLDPKGGMKSHNPIMKYKFHPVTAAMTDPSYNAEDCHLDVRKRKGAITSFFMKSATGIKKTKF</sequence>
<organism evidence="8 9">
    <name type="scientific">Chlamydomonas eustigma</name>
    <dbReference type="NCBI Taxonomy" id="1157962"/>
    <lineage>
        <taxon>Eukaryota</taxon>
        <taxon>Viridiplantae</taxon>
        <taxon>Chlorophyta</taxon>
        <taxon>core chlorophytes</taxon>
        <taxon>Chlorophyceae</taxon>
        <taxon>CS clade</taxon>
        <taxon>Chlamydomonadales</taxon>
        <taxon>Chlamydomonadaceae</taxon>
        <taxon>Chlamydomonas</taxon>
    </lineage>
</organism>
<dbReference type="OrthoDB" id="2111841at2759"/>
<name>A0A250XH96_9CHLO</name>
<evidence type="ECO:0000313" key="8">
    <source>
        <dbReference type="EMBL" id="GAX82289.1"/>
    </source>
</evidence>
<dbReference type="GO" id="GO:0008233">
    <property type="term" value="F:peptidase activity"/>
    <property type="evidence" value="ECO:0007669"/>
    <property type="project" value="UniProtKB-KW"/>
</dbReference>
<evidence type="ECO:0000256" key="1">
    <source>
        <dbReference type="ARBA" id="ARBA00008136"/>
    </source>
</evidence>
<dbReference type="InterPro" id="IPR003738">
    <property type="entry name" value="SRAP"/>
</dbReference>